<dbReference type="RefSeq" id="WP_018574724.1">
    <property type="nucleotide sequence ID" value="NZ_CP065725.1"/>
</dbReference>
<organism evidence="2 3">
    <name type="scientific">Oligella ureolytica</name>
    <dbReference type="NCBI Taxonomy" id="90244"/>
    <lineage>
        <taxon>Bacteria</taxon>
        <taxon>Pseudomonadati</taxon>
        <taxon>Pseudomonadota</taxon>
        <taxon>Betaproteobacteria</taxon>
        <taxon>Burkholderiales</taxon>
        <taxon>Alcaligenaceae</taxon>
        <taxon>Oligella</taxon>
    </lineage>
</organism>
<gene>
    <name evidence="1" type="ORF">I6G29_12845</name>
    <name evidence="2" type="ORF">NCTC11997_02644</name>
</gene>
<protein>
    <submittedName>
        <fullName evidence="2">Uncharacterized protein</fullName>
    </submittedName>
</protein>
<dbReference type="EMBL" id="CP065725">
    <property type="protein sequence ID" value="QPT39974.1"/>
    <property type="molecule type" value="Genomic_DNA"/>
</dbReference>
<sequence>MKKNQYKRLTFVVFFPLLILGLVLYSYEVLAPNNYLFKCSTGSGTCWVSWASSSDKSRIRSSFALTLGYEAVVVDGLATKIIALETVIGEREEGFVGRPIFPSESGIEKMFVVPAYVSPYSYEGVKLCSISPFRDDFTVWTYRCSRESSDVFFKFKNSIKI</sequence>
<evidence type="ECO:0000313" key="2">
    <source>
        <dbReference type="EMBL" id="SUA58192.1"/>
    </source>
</evidence>
<reference evidence="2 3" key="1">
    <citation type="submission" date="2018-06" db="EMBL/GenBank/DDBJ databases">
        <authorList>
            <consortium name="Pathogen Informatics"/>
            <person name="Doyle S."/>
        </authorList>
    </citation>
    <scope>NUCLEOTIDE SEQUENCE [LARGE SCALE GENOMIC DNA]</scope>
    <source>
        <strain evidence="2 3">NCTC11997</strain>
    </source>
</reference>
<evidence type="ECO:0000313" key="4">
    <source>
        <dbReference type="Proteomes" id="UP000594903"/>
    </source>
</evidence>
<keyword evidence="4" id="KW-1185">Reference proteome</keyword>
<dbReference type="EMBL" id="UGSB01000001">
    <property type="protein sequence ID" value="SUA58192.1"/>
    <property type="molecule type" value="Genomic_DNA"/>
</dbReference>
<evidence type="ECO:0000313" key="3">
    <source>
        <dbReference type="Proteomes" id="UP000254603"/>
    </source>
</evidence>
<dbReference type="Proteomes" id="UP000594903">
    <property type="component" value="Chromosome"/>
</dbReference>
<evidence type="ECO:0000313" key="1">
    <source>
        <dbReference type="EMBL" id="QPT39974.1"/>
    </source>
</evidence>
<reference evidence="1 4" key="2">
    <citation type="submission" date="2020-12" db="EMBL/GenBank/DDBJ databases">
        <title>FDA dAtabase for Regulatory Grade micrObial Sequences (FDA-ARGOS): Supporting development and validation of Infectious Disease Dx tests.</title>
        <authorList>
            <person name="Sproer C."/>
            <person name="Gronow S."/>
            <person name="Severitt S."/>
            <person name="Schroder I."/>
            <person name="Tallon L."/>
            <person name="Sadzewicz L."/>
            <person name="Zhao X."/>
            <person name="Boylan J."/>
            <person name="Ott S."/>
            <person name="Bowen H."/>
            <person name="Vavikolanu K."/>
            <person name="Mehta A."/>
            <person name="Aluvathingal J."/>
            <person name="Nadendla S."/>
            <person name="Lowell S."/>
            <person name="Myers T."/>
            <person name="Yan Y."/>
            <person name="Sichtig H."/>
        </authorList>
    </citation>
    <scope>NUCLEOTIDE SEQUENCE [LARGE SCALE GENOMIC DNA]</scope>
    <source>
        <strain evidence="1 4">FDAARGOS_872</strain>
    </source>
</reference>
<dbReference type="Proteomes" id="UP000254603">
    <property type="component" value="Unassembled WGS sequence"/>
</dbReference>
<dbReference type="AlphaFoldDB" id="A0A378XKB9"/>
<name>A0A378XKB9_9BURK</name>
<accession>A0A378XKB9</accession>
<proteinExistence type="predicted"/>